<evidence type="ECO:0000256" key="5">
    <source>
        <dbReference type="ARBA" id="ARBA00022692"/>
    </source>
</evidence>
<evidence type="ECO:0000256" key="7">
    <source>
        <dbReference type="ARBA" id="ARBA00023136"/>
    </source>
</evidence>
<dbReference type="Pfam" id="PF00662">
    <property type="entry name" value="Proton_antipo_N"/>
    <property type="match status" value="1"/>
</dbReference>
<feature type="transmembrane region" description="Helical" evidence="8">
    <location>
        <begin position="373"/>
        <end position="390"/>
    </location>
</feature>
<dbReference type="GO" id="GO:0015990">
    <property type="term" value="P:electron transport coupled proton transport"/>
    <property type="evidence" value="ECO:0007669"/>
    <property type="project" value="TreeGrafter"/>
</dbReference>
<comment type="function">
    <text evidence="8">Part of an energy-coupled inorganic carbon pump.</text>
</comment>
<keyword evidence="13" id="KW-1185">Reference proteome</keyword>
<feature type="transmembrane region" description="Helical" evidence="8">
    <location>
        <begin position="6"/>
        <end position="24"/>
    </location>
</feature>
<dbReference type="EMBL" id="JAPYYP010000059">
    <property type="protein sequence ID" value="MDA5111010.1"/>
    <property type="molecule type" value="Genomic_DNA"/>
</dbReference>
<keyword evidence="5 8" id="KW-0812">Transmembrane</keyword>
<evidence type="ECO:0000256" key="6">
    <source>
        <dbReference type="ARBA" id="ARBA00022989"/>
    </source>
</evidence>
<evidence type="ECO:0000256" key="4">
    <source>
        <dbReference type="ARBA" id="ARBA00022475"/>
    </source>
</evidence>
<comment type="similarity">
    <text evidence="2">Belongs to the CPA3 antiporters (TC 2.A.63) subunit A family.</text>
</comment>
<dbReference type="GO" id="GO:0008137">
    <property type="term" value="F:NADH dehydrogenase (ubiquinone) activity"/>
    <property type="evidence" value="ECO:0007669"/>
    <property type="project" value="InterPro"/>
</dbReference>
<keyword evidence="7 8" id="KW-0472">Membrane</keyword>
<evidence type="ECO:0000256" key="1">
    <source>
        <dbReference type="ARBA" id="ARBA00004651"/>
    </source>
</evidence>
<dbReference type="GO" id="GO:0005886">
    <property type="term" value="C:plasma membrane"/>
    <property type="evidence" value="ECO:0007669"/>
    <property type="project" value="UniProtKB-SubCell"/>
</dbReference>
<feature type="transmembrane region" description="Helical" evidence="8">
    <location>
        <begin position="96"/>
        <end position="112"/>
    </location>
</feature>
<dbReference type="InterPro" id="IPR003945">
    <property type="entry name" value="NU5C-like"/>
</dbReference>
<accession>A0A9X3TVE8</accession>
<evidence type="ECO:0000256" key="9">
    <source>
        <dbReference type="RuleBase" id="RU000320"/>
    </source>
</evidence>
<sequence length="496" mass="54679">MFVYLFTGLAVTLISACFLLCPRVSDRYVRLHVLSLALPTVAAFAGLISADQTQEMGFWRSDRLTWLISFYVLLLGWTIQRFSIRYMYGDRSYRSYFALLTVTVGAASITWTSDDLRLLVLLWGLPLLGLVWLSALKKEWEPARNVSRLMAKMFAASWISLLLAVVWLWQATGYWRISLALSVESLTRIEWENATGISVLLVLAAIIPAGQWPFQRWLLESSVMPTPVSSAMHAGLVNAGGILLAKFSSLMAGGFPQTLLLFPAVVSVLVGTGILLVQPDYKRQLVASTMAQMGMMFIQCALGAYSLAVLHLIFHGLFKATLFLRSGSVVPRSKRALISPYPPSKMWILCGMLGGIVLGVGFWLAAPHEHLRMLRALLLGWSLAFAWWQMAVFHNGRWTGFFVLSGLGLSAMAFHDALAAFLGGTLPAAGPGAGAESGIVLLFVCLGLAGIFFSGRCSTDLWAKLYMWLVHIGEARDRAVESHPRYLKAYVRQGGE</sequence>
<dbReference type="PRINTS" id="PR01434">
    <property type="entry name" value="NADHDHGNASE5"/>
</dbReference>
<proteinExistence type="inferred from homology"/>
<feature type="transmembrane region" description="Helical" evidence="8">
    <location>
        <begin position="149"/>
        <end position="169"/>
    </location>
</feature>
<keyword evidence="3 8" id="KW-0813">Transport</keyword>
<dbReference type="PANTHER" id="PTHR42829">
    <property type="entry name" value="NADH-UBIQUINONE OXIDOREDUCTASE CHAIN 5"/>
    <property type="match status" value="1"/>
</dbReference>
<evidence type="ECO:0000259" key="10">
    <source>
        <dbReference type="Pfam" id="PF00361"/>
    </source>
</evidence>
<evidence type="ECO:0000313" key="12">
    <source>
        <dbReference type="EMBL" id="MDA5111010.1"/>
    </source>
</evidence>
<feature type="domain" description="NADH-Ubiquinone oxidoreductase (complex I) chain 5 N-terminal" evidence="11">
    <location>
        <begin position="60"/>
        <end position="97"/>
    </location>
</feature>
<reference evidence="12" key="1">
    <citation type="submission" date="2022-12" db="EMBL/GenBank/DDBJ databases">
        <title>Draft genome sequence of the thermophilic strain Brevibacillus thermoruber HT42, isolated from Los Humeros, Puebla, Mexico, with biotechnological potential.</title>
        <authorList>
            <person name="Lara Sanchez J."/>
            <person name="Solis Palacios R."/>
            <person name="Bustos Baena A.S."/>
            <person name="Ruz Baez A.E."/>
            <person name="Espinosa Luna G."/>
            <person name="Oliart Ros R.M."/>
        </authorList>
    </citation>
    <scope>NUCLEOTIDE SEQUENCE</scope>
    <source>
        <strain evidence="12">HT42</strain>
    </source>
</reference>
<protein>
    <recommendedName>
        <fullName evidence="8">Probable inorganic carbon transporter subunit DabB</fullName>
    </recommendedName>
</protein>
<dbReference type="NCBIfam" id="NF006373">
    <property type="entry name" value="PRK08601.1"/>
    <property type="match status" value="1"/>
</dbReference>
<dbReference type="InterPro" id="IPR001750">
    <property type="entry name" value="ND/Mrp_TM"/>
</dbReference>
<feature type="transmembrane region" description="Helical" evidence="8">
    <location>
        <begin position="297"/>
        <end position="318"/>
    </location>
</feature>
<dbReference type="RefSeq" id="WP_271141066.1">
    <property type="nucleotide sequence ID" value="NZ_JAPYYP010000059.1"/>
</dbReference>
<comment type="subcellular location">
    <subcellularLocation>
        <location evidence="1 8">Cell membrane</location>
        <topology evidence="1 8">Multi-pass membrane protein</topology>
    </subcellularLocation>
    <subcellularLocation>
        <location evidence="9">Membrane</location>
        <topology evidence="9">Multi-pass membrane protein</topology>
    </subcellularLocation>
</comment>
<dbReference type="AlphaFoldDB" id="A0A9X3TVE8"/>
<feature type="transmembrane region" description="Helical" evidence="8">
    <location>
        <begin position="64"/>
        <end position="84"/>
    </location>
</feature>
<evidence type="ECO:0000256" key="2">
    <source>
        <dbReference type="ARBA" id="ARBA00008483"/>
    </source>
</evidence>
<dbReference type="HAMAP" id="MF_00862">
    <property type="entry name" value="DabB"/>
    <property type="match status" value="1"/>
</dbReference>
<comment type="caution">
    <text evidence="12">The sequence shown here is derived from an EMBL/GenBank/DDBJ whole genome shotgun (WGS) entry which is preliminary data.</text>
</comment>
<dbReference type="GO" id="GO:0042773">
    <property type="term" value="P:ATP synthesis coupled electron transport"/>
    <property type="evidence" value="ECO:0007669"/>
    <property type="project" value="InterPro"/>
</dbReference>
<dbReference type="PANTHER" id="PTHR42829:SF1">
    <property type="entry name" value="INORGANIC CARBON TRANSPORTER SUBUNIT DABB-RELATED"/>
    <property type="match status" value="1"/>
</dbReference>
<feature type="transmembrane region" description="Helical" evidence="8">
    <location>
        <begin position="31"/>
        <end position="49"/>
    </location>
</feature>
<keyword evidence="6 8" id="KW-1133">Transmembrane helix</keyword>
<dbReference type="GO" id="GO:0003954">
    <property type="term" value="F:NADH dehydrogenase activity"/>
    <property type="evidence" value="ECO:0007669"/>
    <property type="project" value="TreeGrafter"/>
</dbReference>
<feature type="domain" description="NADH:quinone oxidoreductase/Mrp antiporter transmembrane" evidence="10">
    <location>
        <begin position="113"/>
        <end position="336"/>
    </location>
</feature>
<dbReference type="InterPro" id="IPR046396">
    <property type="entry name" value="Transporter_DabB"/>
</dbReference>
<comment type="subunit">
    <text evidence="8">Forms a complex with DabA.</text>
</comment>
<evidence type="ECO:0000313" key="13">
    <source>
        <dbReference type="Proteomes" id="UP001151071"/>
    </source>
</evidence>
<feature type="transmembrane region" description="Helical" evidence="8">
    <location>
        <begin position="118"/>
        <end position="137"/>
    </location>
</feature>
<dbReference type="Proteomes" id="UP001151071">
    <property type="component" value="Unassembled WGS sequence"/>
</dbReference>
<evidence type="ECO:0000259" key="11">
    <source>
        <dbReference type="Pfam" id="PF00662"/>
    </source>
</evidence>
<gene>
    <name evidence="8" type="primary">dabB</name>
    <name evidence="12" type="ORF">O3V59_21990</name>
</gene>
<comment type="similarity">
    <text evidence="8">Belongs to the inorganic carbon transporter (TC 9.A.2) DabB family.</text>
</comment>
<dbReference type="Pfam" id="PF00361">
    <property type="entry name" value="Proton_antipo_M"/>
    <property type="match status" value="1"/>
</dbReference>
<feature type="transmembrane region" description="Helical" evidence="8">
    <location>
        <begin position="438"/>
        <end position="455"/>
    </location>
</feature>
<evidence type="ECO:0000256" key="3">
    <source>
        <dbReference type="ARBA" id="ARBA00022448"/>
    </source>
</evidence>
<evidence type="ECO:0000256" key="8">
    <source>
        <dbReference type="HAMAP-Rule" id="MF_00862"/>
    </source>
</evidence>
<feature type="transmembrane region" description="Helical" evidence="8">
    <location>
        <begin position="346"/>
        <end position="366"/>
    </location>
</feature>
<feature type="transmembrane region" description="Helical" evidence="8">
    <location>
        <begin position="259"/>
        <end position="277"/>
    </location>
</feature>
<organism evidence="12 13">
    <name type="scientific">Brevibacillus thermoruber</name>
    <dbReference type="NCBI Taxonomy" id="33942"/>
    <lineage>
        <taxon>Bacteria</taxon>
        <taxon>Bacillati</taxon>
        <taxon>Bacillota</taxon>
        <taxon>Bacilli</taxon>
        <taxon>Bacillales</taxon>
        <taxon>Paenibacillaceae</taxon>
        <taxon>Brevibacillus</taxon>
    </lineage>
</organism>
<keyword evidence="4 8" id="KW-1003">Cell membrane</keyword>
<keyword evidence="12" id="KW-0560">Oxidoreductase</keyword>
<name>A0A9X3TVE8_9BACL</name>
<feature type="transmembrane region" description="Helical" evidence="8">
    <location>
        <begin position="402"/>
        <end position="426"/>
    </location>
</feature>
<dbReference type="InterPro" id="IPR001516">
    <property type="entry name" value="Proton_antipo_N"/>
</dbReference>